<comment type="caution">
    <text evidence="1">The sequence shown here is derived from an EMBL/GenBank/DDBJ whole genome shotgun (WGS) entry which is preliminary data.</text>
</comment>
<keyword evidence="2" id="KW-1185">Reference proteome</keyword>
<organism evidence="1 2">
    <name type="scientific">Nocardia aurea</name>
    <dbReference type="NCBI Taxonomy" id="2144174"/>
    <lineage>
        <taxon>Bacteria</taxon>
        <taxon>Bacillati</taxon>
        <taxon>Actinomycetota</taxon>
        <taxon>Actinomycetes</taxon>
        <taxon>Mycobacteriales</taxon>
        <taxon>Nocardiaceae</taxon>
        <taxon>Nocardia</taxon>
    </lineage>
</organism>
<sequence>MSAPTFDARLAALRSACRNWREQTWLVGGPVTRIRPRSAPADRSRAMTRAEVTALLDGTADLCERVLWHMLCETTARAEEPLLLAIDDLDTVNRCGARAALWTWSPGRPVPRGCCLGCSPGAVPGRCS</sequence>
<evidence type="ECO:0000313" key="2">
    <source>
        <dbReference type="Proteomes" id="UP001551695"/>
    </source>
</evidence>
<dbReference type="InterPro" id="IPR011010">
    <property type="entry name" value="DNA_brk_join_enz"/>
</dbReference>
<name>A0ABV3G330_9NOCA</name>
<dbReference type="SUPFAM" id="SSF56349">
    <property type="entry name" value="DNA breaking-rejoining enzymes"/>
    <property type="match status" value="1"/>
</dbReference>
<proteinExistence type="predicted"/>
<reference evidence="1 2" key="1">
    <citation type="submission" date="2024-06" db="EMBL/GenBank/DDBJ databases">
        <title>The Natural Products Discovery Center: Release of the First 8490 Sequenced Strains for Exploring Actinobacteria Biosynthetic Diversity.</title>
        <authorList>
            <person name="Kalkreuter E."/>
            <person name="Kautsar S.A."/>
            <person name="Yang D."/>
            <person name="Bader C.D."/>
            <person name="Teijaro C.N."/>
            <person name="Fluegel L."/>
            <person name="Davis C.M."/>
            <person name="Simpson J.R."/>
            <person name="Lauterbach L."/>
            <person name="Steele A.D."/>
            <person name="Gui C."/>
            <person name="Meng S."/>
            <person name="Li G."/>
            <person name="Viehrig K."/>
            <person name="Ye F."/>
            <person name="Su P."/>
            <person name="Kiefer A.F."/>
            <person name="Nichols A."/>
            <person name="Cepeda A.J."/>
            <person name="Yan W."/>
            <person name="Fan B."/>
            <person name="Jiang Y."/>
            <person name="Adhikari A."/>
            <person name="Zheng C.-J."/>
            <person name="Schuster L."/>
            <person name="Cowan T.M."/>
            <person name="Smanski M.J."/>
            <person name="Chevrette M.G."/>
            <person name="De Carvalho L.P.S."/>
            <person name="Shen B."/>
        </authorList>
    </citation>
    <scope>NUCLEOTIDE SEQUENCE [LARGE SCALE GENOMIC DNA]</scope>
    <source>
        <strain evidence="1 2">NPDC050403</strain>
    </source>
</reference>
<protein>
    <recommendedName>
        <fullName evidence="3">Transposase IS701-like DDE domain-containing protein</fullName>
    </recommendedName>
</protein>
<accession>A0ABV3G330</accession>
<evidence type="ECO:0008006" key="3">
    <source>
        <dbReference type="Google" id="ProtNLM"/>
    </source>
</evidence>
<dbReference type="Proteomes" id="UP001551695">
    <property type="component" value="Unassembled WGS sequence"/>
</dbReference>
<evidence type="ECO:0000313" key="1">
    <source>
        <dbReference type="EMBL" id="MEV0712071.1"/>
    </source>
</evidence>
<gene>
    <name evidence="1" type="ORF">AB0I48_31375</name>
</gene>
<dbReference type="RefSeq" id="WP_357788845.1">
    <property type="nucleotide sequence ID" value="NZ_JBFAKC010000019.1"/>
</dbReference>
<dbReference type="EMBL" id="JBFAKC010000019">
    <property type="protein sequence ID" value="MEV0712071.1"/>
    <property type="molecule type" value="Genomic_DNA"/>
</dbReference>